<dbReference type="EMBL" id="BK014968">
    <property type="protein sequence ID" value="DAD84888.1"/>
    <property type="molecule type" value="Genomic_DNA"/>
</dbReference>
<name>A0A8S5MRW4_9CAUD</name>
<reference evidence="1" key="1">
    <citation type="journal article" date="2021" name="Proc. Natl. Acad. Sci. U.S.A.">
        <title>A Catalog of Tens of Thousands of Viruses from Human Metagenomes Reveals Hidden Associations with Chronic Diseases.</title>
        <authorList>
            <person name="Tisza M.J."/>
            <person name="Buck C.B."/>
        </authorList>
    </citation>
    <scope>NUCLEOTIDE SEQUENCE</scope>
    <source>
        <strain evidence="1">CtfrL10</strain>
    </source>
</reference>
<proteinExistence type="predicted"/>
<protein>
    <submittedName>
        <fullName evidence="1">Uncharacterized protein</fullName>
    </submittedName>
</protein>
<evidence type="ECO:0000313" key="1">
    <source>
        <dbReference type="EMBL" id="DAD84888.1"/>
    </source>
</evidence>
<organism evidence="1">
    <name type="scientific">Myoviridae sp. ctfrL10</name>
    <dbReference type="NCBI Taxonomy" id="2826678"/>
    <lineage>
        <taxon>Viruses</taxon>
        <taxon>Duplodnaviria</taxon>
        <taxon>Heunggongvirae</taxon>
        <taxon>Uroviricota</taxon>
        <taxon>Caudoviricetes</taxon>
    </lineage>
</organism>
<accession>A0A8S5MRW4</accession>
<sequence length="30" mass="3567">MRRSKRQSLIALPLLPSFTKNTSQSWYNDK</sequence>